<dbReference type="GO" id="GO:0016491">
    <property type="term" value="F:oxidoreductase activity"/>
    <property type="evidence" value="ECO:0007669"/>
    <property type="project" value="InterPro"/>
</dbReference>
<dbReference type="InterPro" id="IPR014222">
    <property type="entry name" value="Cyt_c_oxidase_su2"/>
</dbReference>
<dbReference type="PANTHER" id="PTHR22888:SF9">
    <property type="entry name" value="CYTOCHROME C OXIDASE SUBUNIT 2"/>
    <property type="match status" value="1"/>
</dbReference>
<keyword evidence="8" id="KW-1278">Translocase</keyword>
<accession>A0A381VWM7</accession>
<feature type="domain" description="Cytochrome oxidase subunit II copper A binding" evidence="15">
    <location>
        <begin position="105"/>
        <end position="216"/>
    </location>
</feature>
<evidence type="ECO:0000259" key="15">
    <source>
        <dbReference type="PROSITE" id="PS50857"/>
    </source>
</evidence>
<dbReference type="AlphaFoldDB" id="A0A381VWM7"/>
<evidence type="ECO:0000256" key="13">
    <source>
        <dbReference type="ARBA" id="ARBA00031389"/>
    </source>
</evidence>
<dbReference type="InterPro" id="IPR011759">
    <property type="entry name" value="Cyt_c_oxidase_su2_TM_dom"/>
</dbReference>
<evidence type="ECO:0000256" key="7">
    <source>
        <dbReference type="ARBA" id="ARBA00022723"/>
    </source>
</evidence>
<evidence type="ECO:0000256" key="9">
    <source>
        <dbReference type="ARBA" id="ARBA00022982"/>
    </source>
</evidence>
<keyword evidence="7" id="KW-0479">Metal-binding</keyword>
<evidence type="ECO:0000313" key="17">
    <source>
        <dbReference type="EMBL" id="SVA44709.1"/>
    </source>
</evidence>
<feature type="transmembrane region" description="Helical" evidence="14">
    <location>
        <begin position="32"/>
        <end position="53"/>
    </location>
</feature>
<dbReference type="Pfam" id="PF02790">
    <property type="entry name" value="COX2_TM"/>
    <property type="match status" value="1"/>
</dbReference>
<sequence>MQMISVAEAVSTTVPIIPLAYPASYWDQMFSIWLSVAVGIYLVVAVPMLYFLYRYRYRKAINEVGAVEESGHGIEVLWTVIPLIIVIYLAIQSVAFYTVQRTPPPDSLPVKAEGMMWSWQFEYPNGKKSVSELYVPVGKPVKLLLTSRDVIHAFHIPEAKVMEDAVPGRVTEMWFQFNETGQYRGYCREFCGTAHAYMLATIKVVTAEEFDQWLRQST</sequence>
<feature type="domain" description="Cytochrome oxidase subunit II transmembrane region profile" evidence="16">
    <location>
        <begin position="6"/>
        <end position="104"/>
    </location>
</feature>
<keyword evidence="6 14" id="KW-0812">Transmembrane</keyword>
<name>A0A381VWM7_9ZZZZ</name>
<dbReference type="PANTHER" id="PTHR22888">
    <property type="entry name" value="CYTOCHROME C OXIDASE, SUBUNIT II"/>
    <property type="match status" value="1"/>
</dbReference>
<evidence type="ECO:0000256" key="10">
    <source>
        <dbReference type="ARBA" id="ARBA00022989"/>
    </source>
</evidence>
<protein>
    <recommendedName>
        <fullName evidence="3">cytochrome-c oxidase</fullName>
        <ecNumber evidence="3">7.1.1.9</ecNumber>
    </recommendedName>
    <alternativeName>
        <fullName evidence="13">Cytochrome c oxidase polypeptide II</fullName>
    </alternativeName>
</protein>
<dbReference type="InterPro" id="IPR045187">
    <property type="entry name" value="CcO_II"/>
</dbReference>
<dbReference type="InterPro" id="IPR036257">
    <property type="entry name" value="Cyt_c_oxidase_su2_TM_sf"/>
</dbReference>
<evidence type="ECO:0000256" key="4">
    <source>
        <dbReference type="ARBA" id="ARBA00022448"/>
    </source>
</evidence>
<dbReference type="PROSITE" id="PS50857">
    <property type="entry name" value="COX2_CUA"/>
    <property type="match status" value="1"/>
</dbReference>
<feature type="transmembrane region" description="Helical" evidence="14">
    <location>
        <begin position="74"/>
        <end position="99"/>
    </location>
</feature>
<dbReference type="PRINTS" id="PR01166">
    <property type="entry name" value="CYCOXIDASEII"/>
</dbReference>
<evidence type="ECO:0000256" key="2">
    <source>
        <dbReference type="ARBA" id="ARBA00007866"/>
    </source>
</evidence>
<keyword evidence="12 14" id="KW-0472">Membrane</keyword>
<keyword evidence="4" id="KW-0813">Transport</keyword>
<organism evidence="17">
    <name type="scientific">marine metagenome</name>
    <dbReference type="NCBI Taxonomy" id="408172"/>
    <lineage>
        <taxon>unclassified sequences</taxon>
        <taxon>metagenomes</taxon>
        <taxon>ecological metagenomes</taxon>
    </lineage>
</organism>
<keyword evidence="10 14" id="KW-1133">Transmembrane helix</keyword>
<dbReference type="SUPFAM" id="SSF81464">
    <property type="entry name" value="Cytochrome c oxidase subunit II-like, transmembrane region"/>
    <property type="match status" value="1"/>
</dbReference>
<evidence type="ECO:0000256" key="12">
    <source>
        <dbReference type="ARBA" id="ARBA00023136"/>
    </source>
</evidence>
<keyword evidence="5" id="KW-0679">Respiratory chain</keyword>
<evidence type="ECO:0000256" key="1">
    <source>
        <dbReference type="ARBA" id="ARBA00004141"/>
    </source>
</evidence>
<evidence type="ECO:0000256" key="11">
    <source>
        <dbReference type="ARBA" id="ARBA00023008"/>
    </source>
</evidence>
<evidence type="ECO:0000256" key="6">
    <source>
        <dbReference type="ARBA" id="ARBA00022692"/>
    </source>
</evidence>
<dbReference type="PROSITE" id="PS50999">
    <property type="entry name" value="COX2_TM"/>
    <property type="match status" value="1"/>
</dbReference>
<evidence type="ECO:0000256" key="8">
    <source>
        <dbReference type="ARBA" id="ARBA00022967"/>
    </source>
</evidence>
<evidence type="ECO:0000256" key="14">
    <source>
        <dbReference type="SAM" id="Phobius"/>
    </source>
</evidence>
<dbReference type="Pfam" id="PF00116">
    <property type="entry name" value="COX2"/>
    <property type="match status" value="1"/>
</dbReference>
<proteinExistence type="inferred from homology"/>
<dbReference type="GO" id="GO:0042773">
    <property type="term" value="P:ATP synthesis coupled electron transport"/>
    <property type="evidence" value="ECO:0007669"/>
    <property type="project" value="TreeGrafter"/>
</dbReference>
<dbReference type="InterPro" id="IPR002429">
    <property type="entry name" value="CcO_II-like_C"/>
</dbReference>
<comment type="subcellular location">
    <subcellularLocation>
        <location evidence="1">Membrane</location>
        <topology evidence="1">Multi-pass membrane protein</topology>
    </subcellularLocation>
</comment>
<dbReference type="Gene3D" id="1.10.287.90">
    <property type="match status" value="1"/>
</dbReference>
<dbReference type="NCBIfam" id="TIGR02866">
    <property type="entry name" value="CoxB"/>
    <property type="match status" value="1"/>
</dbReference>
<dbReference type="PROSITE" id="PS00078">
    <property type="entry name" value="COX2"/>
    <property type="match status" value="1"/>
</dbReference>
<gene>
    <name evidence="17" type="ORF">METZ01_LOCUS97563</name>
</gene>
<keyword evidence="11" id="KW-0186">Copper</keyword>
<dbReference type="Gene3D" id="2.60.40.420">
    <property type="entry name" value="Cupredoxins - blue copper proteins"/>
    <property type="match status" value="1"/>
</dbReference>
<comment type="similarity">
    <text evidence="2">Belongs to the cytochrome c oxidase subunit 2 family.</text>
</comment>
<dbReference type="InterPro" id="IPR001505">
    <property type="entry name" value="Copper_CuA"/>
</dbReference>
<dbReference type="GO" id="GO:0016020">
    <property type="term" value="C:membrane"/>
    <property type="evidence" value="ECO:0007669"/>
    <property type="project" value="UniProtKB-SubCell"/>
</dbReference>
<evidence type="ECO:0000259" key="16">
    <source>
        <dbReference type="PROSITE" id="PS50999"/>
    </source>
</evidence>
<dbReference type="SUPFAM" id="SSF49503">
    <property type="entry name" value="Cupredoxins"/>
    <property type="match status" value="1"/>
</dbReference>
<reference evidence="17" key="1">
    <citation type="submission" date="2018-05" db="EMBL/GenBank/DDBJ databases">
        <authorList>
            <person name="Lanie J.A."/>
            <person name="Ng W.-L."/>
            <person name="Kazmierczak K.M."/>
            <person name="Andrzejewski T.M."/>
            <person name="Davidsen T.M."/>
            <person name="Wayne K.J."/>
            <person name="Tettelin H."/>
            <person name="Glass J.I."/>
            <person name="Rusch D."/>
            <person name="Podicherti R."/>
            <person name="Tsui H.-C.T."/>
            <person name="Winkler M.E."/>
        </authorList>
    </citation>
    <scope>NUCLEOTIDE SEQUENCE</scope>
</reference>
<evidence type="ECO:0000256" key="5">
    <source>
        <dbReference type="ARBA" id="ARBA00022660"/>
    </source>
</evidence>
<evidence type="ECO:0000256" key="3">
    <source>
        <dbReference type="ARBA" id="ARBA00012949"/>
    </source>
</evidence>
<dbReference type="GO" id="GO:0004129">
    <property type="term" value="F:cytochrome-c oxidase activity"/>
    <property type="evidence" value="ECO:0007669"/>
    <property type="project" value="UniProtKB-EC"/>
</dbReference>
<dbReference type="EC" id="7.1.1.9" evidence="3"/>
<dbReference type="InterPro" id="IPR008972">
    <property type="entry name" value="Cupredoxin"/>
</dbReference>
<keyword evidence="9" id="KW-0249">Electron transport</keyword>
<dbReference type="GO" id="GO:0005507">
    <property type="term" value="F:copper ion binding"/>
    <property type="evidence" value="ECO:0007669"/>
    <property type="project" value="InterPro"/>
</dbReference>
<dbReference type="EMBL" id="UINC01010015">
    <property type="protein sequence ID" value="SVA44709.1"/>
    <property type="molecule type" value="Genomic_DNA"/>
</dbReference>